<evidence type="ECO:0000256" key="1">
    <source>
        <dbReference type="SAM" id="Phobius"/>
    </source>
</evidence>
<reference evidence="2 3" key="1">
    <citation type="submission" date="2017-11" db="EMBL/GenBank/DDBJ databases">
        <title>Genomic Encyclopedia of Archaeal and Bacterial Type Strains, Phase II (KMG-II): From Individual Species to Whole Genera.</title>
        <authorList>
            <person name="Goeker M."/>
        </authorList>
    </citation>
    <scope>NUCLEOTIDE SEQUENCE [LARGE SCALE GENOMIC DNA]</scope>
    <source>
        <strain evidence="2 3">DSM 25478</strain>
    </source>
</reference>
<feature type="transmembrane region" description="Helical" evidence="1">
    <location>
        <begin position="110"/>
        <end position="134"/>
    </location>
</feature>
<organism evidence="2 3">
    <name type="scientific">Sediminihabitans luteus</name>
    <dbReference type="NCBI Taxonomy" id="1138585"/>
    <lineage>
        <taxon>Bacteria</taxon>
        <taxon>Bacillati</taxon>
        <taxon>Actinomycetota</taxon>
        <taxon>Actinomycetes</taxon>
        <taxon>Micrococcales</taxon>
        <taxon>Cellulomonadaceae</taxon>
        <taxon>Sediminihabitans</taxon>
    </lineage>
</organism>
<keyword evidence="1" id="KW-1133">Transmembrane helix</keyword>
<name>A0A2M9CYZ4_9CELL</name>
<feature type="transmembrane region" description="Helical" evidence="1">
    <location>
        <begin position="185"/>
        <end position="207"/>
    </location>
</feature>
<dbReference type="RefSeq" id="WP_342352777.1">
    <property type="nucleotide sequence ID" value="NZ_BOOX01000016.1"/>
</dbReference>
<dbReference type="Proteomes" id="UP000231693">
    <property type="component" value="Unassembled WGS sequence"/>
</dbReference>
<protein>
    <submittedName>
        <fullName evidence="2">ABC-2 type transport system permease protein</fullName>
    </submittedName>
</protein>
<keyword evidence="1" id="KW-0472">Membrane</keyword>
<dbReference type="GO" id="GO:0140359">
    <property type="term" value="F:ABC-type transporter activity"/>
    <property type="evidence" value="ECO:0007669"/>
    <property type="project" value="InterPro"/>
</dbReference>
<dbReference type="EMBL" id="PGFE01000001">
    <property type="protein sequence ID" value="PJJ77073.1"/>
    <property type="molecule type" value="Genomic_DNA"/>
</dbReference>
<dbReference type="AlphaFoldDB" id="A0A2M9CYZ4"/>
<evidence type="ECO:0000313" key="3">
    <source>
        <dbReference type="Proteomes" id="UP000231693"/>
    </source>
</evidence>
<feature type="transmembrane region" description="Helical" evidence="1">
    <location>
        <begin position="154"/>
        <end position="178"/>
    </location>
</feature>
<proteinExistence type="predicted"/>
<gene>
    <name evidence="2" type="ORF">CLV28_0285</name>
</gene>
<sequence>MTSPYYWQTFGGVLRSEWVKLRTLRSTWWVVGSTVLVIAGMALASSLSLVNDPDPVAAADYFSPTMAVTSGVGFAQLVVIVLGALAITGEYATGMIRSSFAATPARTPVLVAKVVVVGALVLTTTALGLAIGWAASWPVLDGAGLRLEAVGSTWQAMLGVPVYLVLVALTSLGVGALLRHTAGAIFAMVAVVLVLPSVLSLVDSAWVGAIVDHMPVSAGGAFMAETVLSTPGAGPSAWAGFVTMVVWAVVPLVAAGVVLRRRDA</sequence>
<dbReference type="GO" id="GO:0005886">
    <property type="term" value="C:plasma membrane"/>
    <property type="evidence" value="ECO:0007669"/>
    <property type="project" value="UniProtKB-SubCell"/>
</dbReference>
<comment type="caution">
    <text evidence="2">The sequence shown here is derived from an EMBL/GenBank/DDBJ whole genome shotgun (WGS) entry which is preliminary data.</text>
</comment>
<feature type="transmembrane region" description="Helical" evidence="1">
    <location>
        <begin position="237"/>
        <end position="259"/>
    </location>
</feature>
<feature type="transmembrane region" description="Helical" evidence="1">
    <location>
        <begin position="28"/>
        <end position="47"/>
    </location>
</feature>
<evidence type="ECO:0000313" key="2">
    <source>
        <dbReference type="EMBL" id="PJJ77073.1"/>
    </source>
</evidence>
<feature type="transmembrane region" description="Helical" evidence="1">
    <location>
        <begin position="67"/>
        <end position="89"/>
    </location>
</feature>
<keyword evidence="1" id="KW-0812">Transmembrane</keyword>
<keyword evidence="3" id="KW-1185">Reference proteome</keyword>
<accession>A0A2M9CYZ4</accession>